<keyword evidence="2" id="KW-1133">Transmembrane helix</keyword>
<evidence type="ECO:0000256" key="2">
    <source>
        <dbReference type="SAM" id="Phobius"/>
    </source>
</evidence>
<evidence type="ECO:0000313" key="3">
    <source>
        <dbReference type="EMBL" id="STY93225.1"/>
    </source>
</evidence>
<organism evidence="3 5">
    <name type="scientific">Moraxella bovis</name>
    <dbReference type="NCBI Taxonomy" id="476"/>
    <lineage>
        <taxon>Bacteria</taxon>
        <taxon>Pseudomonadati</taxon>
        <taxon>Pseudomonadota</taxon>
        <taxon>Gammaproteobacteria</taxon>
        <taxon>Moraxellales</taxon>
        <taxon>Moraxellaceae</taxon>
        <taxon>Moraxella</taxon>
    </lineage>
</organism>
<protein>
    <submittedName>
        <fullName evidence="3">Uncharacterized protein</fullName>
    </submittedName>
</protein>
<accession>A0A378PXU6</accession>
<feature type="transmembrane region" description="Helical" evidence="2">
    <location>
        <begin position="61"/>
        <end position="82"/>
    </location>
</feature>
<dbReference type="AlphaFoldDB" id="A0A378PXU6"/>
<keyword evidence="2" id="KW-0472">Membrane</keyword>
<reference evidence="3 5" key="1">
    <citation type="submission" date="2018-06" db="EMBL/GenBank/DDBJ databases">
        <authorList>
            <consortium name="Pathogen Informatics"/>
            <person name="Doyle S."/>
        </authorList>
    </citation>
    <scope>NUCLEOTIDE SEQUENCE [LARGE SCALE GENOMIC DNA]</scope>
    <source>
        <strain evidence="3 5">NCTC9426</strain>
    </source>
</reference>
<gene>
    <name evidence="3" type="ORF">NCTC9426_01946</name>
    <name evidence="4" type="ORF">NCTC9426_02180</name>
</gene>
<dbReference type="EMBL" id="UGPZ01000003">
    <property type="protein sequence ID" value="STY93450.1"/>
    <property type="molecule type" value="Genomic_DNA"/>
</dbReference>
<evidence type="ECO:0000256" key="1">
    <source>
        <dbReference type="SAM" id="MobiDB-lite"/>
    </source>
</evidence>
<evidence type="ECO:0000313" key="5">
    <source>
        <dbReference type="Proteomes" id="UP000254133"/>
    </source>
</evidence>
<feature type="region of interest" description="Disordered" evidence="1">
    <location>
        <begin position="26"/>
        <end position="48"/>
    </location>
</feature>
<name>A0A378PXU6_MORBO</name>
<sequence length="118" mass="13830">MTGNNDFLDSVFNDIETVDAPRVRKSAKTENELTEKDELKEKSSVRDEDLKDHAHVWFKRVFSVMCIIFMIIVFVLVLHWILPDRYTWLDDRQLDNLKNIVLAVFASNAMSTWIGKIK</sequence>
<dbReference type="EMBL" id="UGPZ01000003">
    <property type="protein sequence ID" value="STY93225.1"/>
    <property type="molecule type" value="Genomic_DNA"/>
</dbReference>
<proteinExistence type="predicted"/>
<keyword evidence="2" id="KW-0812">Transmembrane</keyword>
<evidence type="ECO:0000313" key="4">
    <source>
        <dbReference type="EMBL" id="STY93450.1"/>
    </source>
</evidence>
<dbReference type="RefSeq" id="WP_115369626.1">
    <property type="nucleotide sequence ID" value="NZ_CP087791.1"/>
</dbReference>
<dbReference type="Proteomes" id="UP000254133">
    <property type="component" value="Unassembled WGS sequence"/>
</dbReference>